<dbReference type="PANTHER" id="PTHR24032">
    <property type="entry name" value="EGF-LIKE DOMAIN-CONTAINING PROTEIN-RELATED-RELATED"/>
    <property type="match status" value="1"/>
</dbReference>
<feature type="domain" description="EGF-like" evidence="4 5">
    <location>
        <begin position="1158"/>
        <end position="1169"/>
    </location>
</feature>
<feature type="transmembrane region" description="Helical" evidence="2">
    <location>
        <begin position="1439"/>
        <end position="1463"/>
    </location>
</feature>
<dbReference type="Pfam" id="PF22933">
    <property type="entry name" value="ComC_SSD"/>
    <property type="match status" value="1"/>
</dbReference>
<keyword evidence="3" id="KW-0732">Signal</keyword>
<accession>A0A151Z726</accession>
<dbReference type="PROSITE" id="PS01186">
    <property type="entry name" value="EGF_2"/>
    <property type="match status" value="1"/>
</dbReference>
<dbReference type="InterPro" id="IPR000742">
    <property type="entry name" value="EGF"/>
</dbReference>
<dbReference type="FunCoup" id="A0A151Z726">
    <property type="interactions" value="735"/>
</dbReference>
<keyword evidence="2" id="KW-0812">Transmembrane</keyword>
<evidence type="ECO:0000313" key="6">
    <source>
        <dbReference type="EMBL" id="KYQ89738.1"/>
    </source>
</evidence>
<evidence type="ECO:0000256" key="3">
    <source>
        <dbReference type="SAM" id="SignalP"/>
    </source>
</evidence>
<sequence length="1490" mass="164634">MYSKEFGYLFFFFILLIGFIRGQVLPTSVQYNPTSIIATPYSSLSESIEATISIEEYLSGTIAVTLIDNDTNLVDSLSTNIPTPGNAVITQIVAMNTYRTPYFTKKLPFSLKLVYTGTGAVLSQTIFVINYTSPYYQPGLPTVVGQLQNGYLTATAGTSGLCTFSEILNILNVNFYKYYRLSGQYSVIDLIPYSSNADGSAIQFYYQYKHPVTASTVNAYNVNDPVYSYPILDSITCNSIIPTIDFLKFINLDMTSKSYVVFGSDVKVQNVEISYQTANPVIYSEITLIDTLQNGKFIYSLGIYKISSVIDSTMQLNIGSTLFNPTPVPSYPSMPNSGFSVNSHSVQTQVRLPGIFTKLVSPSYLALTAGVTCTEPMSGIDFFVVSNEDGQRISPHVYPITTTATYFFPLPGITSLTTMSLASYSKSLQPYINQITLTGSISILNSLAVLSAPGTITNLSNYEVTIQNLHALEYPTINTQIEIDQTVITKSLQSQFPFNFKGIKKQMIYTPYIPFLPDTATGVKLNILSSPQLTIIDNVDNPLNPGDKMMDLIAPLSAVFITYTDGDGNGTLTTVSVKINLRDFLGIDNDRCKLSYGPYSMTLSPQNRIRGGPSGDSTYVFRFQLNRYFCDAPIEFICEDLRGSRIQWNTNDLVSISTVLTKSGDCRPSSSIYDIKLISIDSTMLTSNGAGYSPVFYVTLSMDGENPQHYNINLLLNNVNPLGTNFNVAMTYNDDQVPPGSSGVNSYIYQFGTLNPTITESYRYGIEIQNSLTLEIIELSFAHLEYISSQTTADLQFQNSVTFKDSNFAGISAIFGLSFGQDGQLEVTLFQGSWDDIKNIVISYSDDVIPYTRKYTLIPGGLSTITQAIPWTYGFYIWLSEVCDTKGYCQEYPTEFLAVTGGKNPAVSYPSYTPIVDRILTTPINIDTTSQQRTVNFYFVVSSNITLDITHKPIMLLTEKYSGNILQIPCTIGGATVTCNGVVPVNWGQRGLIKSSVQNIVLTNGFLTYIEFDTISIKEFDFKAHIWSVQIDPLTLNLKVTGSSLGYLVGSQNRPILKSDNVTYYLDGKFQDETTITLEPIGGPIVYGSSNILVFDGQSYTISLPTSGCTNKCSGNGVCSNGQCICIKDWDGFDCSISEMYQCLNNCSGKGTCQTNICNCNSGFMGPSCETKVDENSKVIPKTSTNETAPSGTFYSFEDTSSSTTSSSGTLTQSSKLTNFTILLTKVEELNLNNNAIKTYDLTSVDWTFQSLNESISQYSISLTNGSLLTVLITTTRSNTENIQFANQTLQIPPNSIKYYIKLENYTFQSQLNHLEFSWETYAQVPNPCVTSQQNITIGGDNNDFHYFIIPANQLSLYGRFSNLIVVDGRVFLSSNQAKLISNDKMELRLTTPHFKTYTELDPDFSVLVDLNSAPVETDFEYDENCNIISKSTSTRPKYFLPVVIAVPVVVVSIIVLSIAILYKKSVVVRTWVLGMKSKLSGNSIKMTKF</sequence>
<dbReference type="EMBL" id="LODT01000039">
    <property type="protein sequence ID" value="KYQ89738.1"/>
    <property type="molecule type" value="Genomic_DNA"/>
</dbReference>
<evidence type="ECO:0000259" key="4">
    <source>
        <dbReference type="PROSITE" id="PS00022"/>
    </source>
</evidence>
<keyword evidence="2" id="KW-1133">Transmembrane helix</keyword>
<feature type="compositionally biased region" description="Low complexity" evidence="1">
    <location>
        <begin position="1200"/>
        <end position="1212"/>
    </location>
</feature>
<dbReference type="OrthoDB" id="19767at2759"/>
<evidence type="ECO:0000313" key="7">
    <source>
        <dbReference type="Proteomes" id="UP000076078"/>
    </source>
</evidence>
<organism evidence="6 7">
    <name type="scientific">Tieghemostelium lacteum</name>
    <name type="common">Slime mold</name>
    <name type="synonym">Dictyostelium lacteum</name>
    <dbReference type="NCBI Taxonomy" id="361077"/>
    <lineage>
        <taxon>Eukaryota</taxon>
        <taxon>Amoebozoa</taxon>
        <taxon>Evosea</taxon>
        <taxon>Eumycetozoa</taxon>
        <taxon>Dictyostelia</taxon>
        <taxon>Dictyosteliales</taxon>
        <taxon>Raperosteliaceae</taxon>
        <taxon>Tieghemostelium</taxon>
    </lineage>
</organism>
<reference evidence="6 7" key="1">
    <citation type="submission" date="2015-12" db="EMBL/GenBank/DDBJ databases">
        <title>Dictyostelia acquired genes for synthesis and detection of signals that induce cell-type specialization by lateral gene transfer from prokaryotes.</title>
        <authorList>
            <person name="Gloeckner G."/>
            <person name="Schaap P."/>
        </authorList>
    </citation>
    <scope>NUCLEOTIDE SEQUENCE [LARGE SCALE GENOMIC DNA]</scope>
    <source>
        <strain evidence="6 7">TK</strain>
    </source>
</reference>
<name>A0A151Z726_TIELA</name>
<dbReference type="Gene3D" id="2.10.25.10">
    <property type="entry name" value="Laminin"/>
    <property type="match status" value="1"/>
</dbReference>
<dbReference type="PROSITE" id="PS00022">
    <property type="entry name" value="EGF_1"/>
    <property type="match status" value="1"/>
</dbReference>
<evidence type="ECO:0000256" key="2">
    <source>
        <dbReference type="SAM" id="Phobius"/>
    </source>
</evidence>
<dbReference type="InParanoid" id="A0A151Z726"/>
<evidence type="ECO:0000259" key="5">
    <source>
        <dbReference type="PROSITE" id="PS01186"/>
    </source>
</evidence>
<proteinExistence type="predicted"/>
<dbReference type="InterPro" id="IPR053331">
    <property type="entry name" value="EGF-like_comC"/>
</dbReference>
<dbReference type="Proteomes" id="UP000076078">
    <property type="component" value="Unassembled WGS sequence"/>
</dbReference>
<feature type="signal peptide" evidence="3">
    <location>
        <begin position="1"/>
        <end position="22"/>
    </location>
</feature>
<feature type="chain" id="PRO_5007592903" description="EGF-like domain-containing protein" evidence="3">
    <location>
        <begin position="23"/>
        <end position="1490"/>
    </location>
</feature>
<keyword evidence="2" id="KW-0472">Membrane</keyword>
<keyword evidence="7" id="KW-1185">Reference proteome</keyword>
<gene>
    <name evidence="6" type="ORF">DLAC_09706</name>
</gene>
<evidence type="ECO:0000256" key="1">
    <source>
        <dbReference type="SAM" id="MobiDB-lite"/>
    </source>
</evidence>
<dbReference type="InterPro" id="IPR054484">
    <property type="entry name" value="ComC_SSD"/>
</dbReference>
<comment type="caution">
    <text evidence="6">The sequence shown here is derived from an EMBL/GenBank/DDBJ whole genome shotgun (WGS) entry which is preliminary data.</text>
</comment>
<feature type="region of interest" description="Disordered" evidence="1">
    <location>
        <begin position="1190"/>
        <end position="1212"/>
    </location>
</feature>
<protein>
    <recommendedName>
        <fullName evidence="4 5">EGF-like domain-containing protein</fullName>
    </recommendedName>
</protein>
<dbReference type="STRING" id="361077.A0A151Z726"/>